<proteinExistence type="predicted"/>
<keyword evidence="8" id="KW-1133">Transmembrane helix</keyword>
<organism evidence="13 14">
    <name type="scientific">Senna tora</name>
    <dbReference type="NCBI Taxonomy" id="362788"/>
    <lineage>
        <taxon>Eukaryota</taxon>
        <taxon>Viridiplantae</taxon>
        <taxon>Streptophyta</taxon>
        <taxon>Embryophyta</taxon>
        <taxon>Tracheophyta</taxon>
        <taxon>Spermatophyta</taxon>
        <taxon>Magnoliopsida</taxon>
        <taxon>eudicotyledons</taxon>
        <taxon>Gunneridae</taxon>
        <taxon>Pentapetalae</taxon>
        <taxon>rosids</taxon>
        <taxon>fabids</taxon>
        <taxon>Fabales</taxon>
        <taxon>Fabaceae</taxon>
        <taxon>Caesalpinioideae</taxon>
        <taxon>Cassia clade</taxon>
        <taxon>Senna</taxon>
    </lineage>
</organism>
<dbReference type="SUPFAM" id="SSF56112">
    <property type="entry name" value="Protein kinase-like (PK-like)"/>
    <property type="match status" value="1"/>
</dbReference>
<dbReference type="OrthoDB" id="4062651at2759"/>
<dbReference type="InterPro" id="IPR017441">
    <property type="entry name" value="Protein_kinase_ATP_BS"/>
</dbReference>
<evidence type="ECO:0000256" key="6">
    <source>
        <dbReference type="ARBA" id="ARBA00022741"/>
    </source>
</evidence>
<keyword evidence="6 11" id="KW-0547">Nucleotide-binding</keyword>
<keyword evidence="10" id="KW-0325">Glycoprotein</keyword>
<dbReference type="InterPro" id="IPR045874">
    <property type="entry name" value="LRK10/LRL21-25-like"/>
</dbReference>
<dbReference type="PROSITE" id="PS00107">
    <property type="entry name" value="PROTEIN_KINASE_ATP"/>
    <property type="match status" value="1"/>
</dbReference>
<dbReference type="PROSITE" id="PS50011">
    <property type="entry name" value="PROTEIN_KINASE_DOM"/>
    <property type="match status" value="1"/>
</dbReference>
<evidence type="ECO:0000256" key="1">
    <source>
        <dbReference type="ARBA" id="ARBA00004479"/>
    </source>
</evidence>
<dbReference type="EMBL" id="JAAIUW010000005">
    <property type="protein sequence ID" value="KAF7830696.1"/>
    <property type="molecule type" value="Genomic_DNA"/>
</dbReference>
<evidence type="ECO:0000256" key="2">
    <source>
        <dbReference type="ARBA" id="ARBA00022527"/>
    </source>
</evidence>
<evidence type="ECO:0000256" key="4">
    <source>
        <dbReference type="ARBA" id="ARBA00022692"/>
    </source>
</evidence>
<dbReference type="GO" id="GO:0005524">
    <property type="term" value="F:ATP binding"/>
    <property type="evidence" value="ECO:0007669"/>
    <property type="project" value="UniProtKB-UniRule"/>
</dbReference>
<dbReference type="PANTHER" id="PTHR27009">
    <property type="entry name" value="RUST RESISTANCE KINASE LR10-RELATED"/>
    <property type="match status" value="1"/>
</dbReference>
<comment type="caution">
    <text evidence="13">The sequence shown here is derived from an EMBL/GenBank/DDBJ whole genome shotgun (WGS) entry which is preliminary data.</text>
</comment>
<accession>A0A834U1P6</accession>
<dbReference type="Gene3D" id="3.30.200.20">
    <property type="entry name" value="Phosphorylase Kinase, domain 1"/>
    <property type="match status" value="1"/>
</dbReference>
<evidence type="ECO:0000259" key="12">
    <source>
        <dbReference type="PROSITE" id="PS50011"/>
    </source>
</evidence>
<dbReference type="InterPro" id="IPR025287">
    <property type="entry name" value="WAK_GUB"/>
</dbReference>
<evidence type="ECO:0000256" key="10">
    <source>
        <dbReference type="ARBA" id="ARBA00023180"/>
    </source>
</evidence>
<gene>
    <name evidence="13" type="ORF">G2W53_013029</name>
</gene>
<dbReference type="Proteomes" id="UP000634136">
    <property type="component" value="Unassembled WGS sequence"/>
</dbReference>
<feature type="domain" description="Protein kinase" evidence="12">
    <location>
        <begin position="258"/>
        <end position="465"/>
    </location>
</feature>
<keyword evidence="3" id="KW-0808">Transferase</keyword>
<evidence type="ECO:0000313" key="14">
    <source>
        <dbReference type="Proteomes" id="UP000634136"/>
    </source>
</evidence>
<feature type="binding site" evidence="11">
    <location>
        <position position="286"/>
    </location>
    <ligand>
        <name>ATP</name>
        <dbReference type="ChEBI" id="CHEBI:30616"/>
    </ligand>
</feature>
<dbReference type="GO" id="GO:0016020">
    <property type="term" value="C:membrane"/>
    <property type="evidence" value="ECO:0007669"/>
    <property type="project" value="UniProtKB-SubCell"/>
</dbReference>
<evidence type="ECO:0000256" key="7">
    <source>
        <dbReference type="ARBA" id="ARBA00022840"/>
    </source>
</evidence>
<evidence type="ECO:0000256" key="8">
    <source>
        <dbReference type="ARBA" id="ARBA00022989"/>
    </source>
</evidence>
<keyword evidence="9" id="KW-0472">Membrane</keyword>
<protein>
    <submittedName>
        <fullName evidence="13">Rust resistance kinase Lr10-like</fullName>
    </submittedName>
</protein>
<sequence length="465" mass="52775">MGTGQKECKELRCGHHGPPIRFPFRLIDRQPHHCAYPIPSFHLTCTPNHQTHLHIPTPSALVQLSVKSIDYQSQKIQLFDPSPQPCLPSLFLKLHHHPSLSSIFPFVSDSPQFIHNITFLNCPSSLGPPYRYPASSSRTILGFLEDDINFGTQLEPPQDMLSCPIYAFDDHHDSEMILESDLLSCTKMFEISSNLTFAGELQRNYMDLVWLDPDCSRCEANGMRMKGEDEARVEIFLQDYRALKPTRFSYADVKRITNYFKHKLGEGAHGVVFKGKLSNEILVAVKILNNSEGDGKEFINEVGIMGKIHHVNVVRLLGFCADGFHRALVYDFFPKGSLQNFITPPENKYLFLGRKNTSTNSKDFQILYPEWVHNLVEGGGDTHINIEDEEDIKIARKLAIVGLWCIQWHPVNRPSMKNVVQMLEGDEDKLKVPPILFDSTTSGSTSAIVPPKRLNLELETIHELE</sequence>
<dbReference type="InterPro" id="IPR011009">
    <property type="entry name" value="Kinase-like_dom_sf"/>
</dbReference>
<evidence type="ECO:0000256" key="5">
    <source>
        <dbReference type="ARBA" id="ARBA00022729"/>
    </source>
</evidence>
<evidence type="ECO:0000313" key="13">
    <source>
        <dbReference type="EMBL" id="KAF7830696.1"/>
    </source>
</evidence>
<evidence type="ECO:0000256" key="11">
    <source>
        <dbReference type="PROSITE-ProRule" id="PRU10141"/>
    </source>
</evidence>
<dbReference type="InterPro" id="IPR001245">
    <property type="entry name" value="Ser-Thr/Tyr_kinase_cat_dom"/>
</dbReference>
<keyword evidence="7 11" id="KW-0067">ATP-binding</keyword>
<dbReference type="Pfam" id="PF07714">
    <property type="entry name" value="PK_Tyr_Ser-Thr"/>
    <property type="match status" value="1"/>
</dbReference>
<keyword evidence="5" id="KW-0732">Signal</keyword>
<evidence type="ECO:0000256" key="3">
    <source>
        <dbReference type="ARBA" id="ARBA00022679"/>
    </source>
</evidence>
<keyword evidence="2" id="KW-0723">Serine/threonine-protein kinase</keyword>
<evidence type="ECO:0000256" key="9">
    <source>
        <dbReference type="ARBA" id="ARBA00023136"/>
    </source>
</evidence>
<name>A0A834U1P6_9FABA</name>
<comment type="subcellular location">
    <subcellularLocation>
        <location evidence="1">Membrane</location>
        <topology evidence="1">Single-pass type I membrane protein</topology>
    </subcellularLocation>
</comment>
<dbReference type="FunFam" id="3.30.200.20:FF:000178">
    <property type="entry name" value="serine/threonine-protein kinase PBS1-like"/>
    <property type="match status" value="1"/>
</dbReference>
<keyword evidence="4" id="KW-0812">Transmembrane</keyword>
<dbReference type="Pfam" id="PF13947">
    <property type="entry name" value="GUB_WAK_bind"/>
    <property type="match status" value="1"/>
</dbReference>
<keyword evidence="14" id="KW-1185">Reference proteome</keyword>
<dbReference type="GO" id="GO:0030247">
    <property type="term" value="F:polysaccharide binding"/>
    <property type="evidence" value="ECO:0007669"/>
    <property type="project" value="InterPro"/>
</dbReference>
<dbReference type="GO" id="GO:0004674">
    <property type="term" value="F:protein serine/threonine kinase activity"/>
    <property type="evidence" value="ECO:0007669"/>
    <property type="project" value="UniProtKB-KW"/>
</dbReference>
<reference evidence="13" key="1">
    <citation type="submission" date="2020-09" db="EMBL/GenBank/DDBJ databases">
        <title>Genome-Enabled Discovery of Anthraquinone Biosynthesis in Senna tora.</title>
        <authorList>
            <person name="Kang S.-H."/>
            <person name="Pandey R.P."/>
            <person name="Lee C.-M."/>
            <person name="Sim J.-S."/>
            <person name="Jeong J.-T."/>
            <person name="Choi B.-S."/>
            <person name="Jung M."/>
            <person name="Ginzburg D."/>
            <person name="Zhao K."/>
            <person name="Won S.Y."/>
            <person name="Oh T.-J."/>
            <person name="Yu Y."/>
            <person name="Kim N.-H."/>
            <person name="Lee O.R."/>
            <person name="Lee T.-H."/>
            <person name="Bashyal P."/>
            <person name="Kim T.-S."/>
            <person name="Lee W.-H."/>
            <person name="Kawkins C."/>
            <person name="Kim C.-K."/>
            <person name="Kim J.S."/>
            <person name="Ahn B.O."/>
            <person name="Rhee S.Y."/>
            <person name="Sohng J.K."/>
        </authorList>
    </citation>
    <scope>NUCLEOTIDE SEQUENCE</scope>
    <source>
        <tissue evidence="13">Leaf</tissue>
    </source>
</reference>
<keyword evidence="13" id="KW-0418">Kinase</keyword>
<dbReference type="AlphaFoldDB" id="A0A834U1P6"/>
<dbReference type="InterPro" id="IPR000719">
    <property type="entry name" value="Prot_kinase_dom"/>
</dbReference>